<keyword evidence="7" id="KW-1133">Transmembrane helix</keyword>
<dbReference type="GO" id="GO:0000160">
    <property type="term" value="P:phosphorelay signal transduction system"/>
    <property type="evidence" value="ECO:0007669"/>
    <property type="project" value="UniProtKB-KW"/>
</dbReference>
<comment type="catalytic activity">
    <reaction evidence="1">
        <text>ATP + protein L-histidine = ADP + protein N-phospho-L-histidine.</text>
        <dbReference type="EC" id="2.7.13.3"/>
    </reaction>
</comment>
<protein>
    <recommendedName>
        <fullName evidence="2">histidine kinase</fullName>
        <ecNumber evidence="2">2.7.13.3</ecNumber>
    </recommendedName>
</protein>
<keyword evidence="6" id="KW-0902">Two-component regulatory system</keyword>
<evidence type="ECO:0000313" key="9">
    <source>
        <dbReference type="EMBL" id="TCL33610.1"/>
    </source>
</evidence>
<keyword evidence="4" id="KW-0808">Transferase</keyword>
<keyword evidence="10" id="KW-1185">Reference proteome</keyword>
<accession>A0A4R1PQ43</accession>
<dbReference type="Gene3D" id="3.30.565.10">
    <property type="entry name" value="Histidine kinase-like ATPase, C-terminal domain"/>
    <property type="match status" value="1"/>
</dbReference>
<evidence type="ECO:0000256" key="7">
    <source>
        <dbReference type="SAM" id="Phobius"/>
    </source>
</evidence>
<gene>
    <name evidence="9" type="ORF">EV210_11768</name>
</gene>
<name>A0A4R1PQ43_9FIRM</name>
<dbReference type="OrthoDB" id="1674512at2"/>
<evidence type="ECO:0000256" key="1">
    <source>
        <dbReference type="ARBA" id="ARBA00000085"/>
    </source>
</evidence>
<evidence type="ECO:0000256" key="4">
    <source>
        <dbReference type="ARBA" id="ARBA00022679"/>
    </source>
</evidence>
<dbReference type="AlphaFoldDB" id="A0A4R1PQ43"/>
<sequence>MTRTLPNLVRQHRLELNTIMLVTLTSMVFIYPFDNHFRFTLGIAVLSTLLLYFPELPAVRFTIACGVCIVALRTAIYFFIGPEELDDTLFRHSPAFLYYVIFGILFKLLSIRTFIDNLPVAVLLLTLTDALSNLAELLLRPTLQPVSFDLILASIVSAGLVRSIITVYGYVLLKQYHAFVLEQNQLKHYAELTMMTAKLKTELFYLQKSSQDIENVMERSYWLYNQLNHNEDEAGNRESNSASALEIAREIHEVKKDYARVITGIENILKPSSLEQFMNLSEVLYIIEQNVRRYLASSNKAISITFDHTEDFKTGRHYTIVSLLDNLIMNAIDACGKSGHIRVLQTTSGTDIVFEVRDNGCGIHSQEIALVFQPGFSTKFSLQTGKISTGLGLSHVKNLTESLKGTVSVSSSIGKGARFMITIPREELIIREG</sequence>
<dbReference type="InterPro" id="IPR050980">
    <property type="entry name" value="2C_sensor_his_kinase"/>
</dbReference>
<keyword evidence="7" id="KW-0472">Membrane</keyword>
<dbReference type="PANTHER" id="PTHR44936:SF9">
    <property type="entry name" value="SENSOR PROTEIN CREC"/>
    <property type="match status" value="1"/>
</dbReference>
<dbReference type="SUPFAM" id="SSF55874">
    <property type="entry name" value="ATPase domain of HSP90 chaperone/DNA topoisomerase II/histidine kinase"/>
    <property type="match status" value="1"/>
</dbReference>
<evidence type="ECO:0000256" key="2">
    <source>
        <dbReference type="ARBA" id="ARBA00012438"/>
    </source>
</evidence>
<evidence type="ECO:0000256" key="3">
    <source>
        <dbReference type="ARBA" id="ARBA00022553"/>
    </source>
</evidence>
<dbReference type="RefSeq" id="WP_132083100.1">
    <property type="nucleotide sequence ID" value="NZ_SLUI01000017.1"/>
</dbReference>
<comment type="caution">
    <text evidence="9">The sequence shown here is derived from an EMBL/GenBank/DDBJ whole genome shotgun (WGS) entry which is preliminary data.</text>
</comment>
<dbReference type="Pfam" id="PF02518">
    <property type="entry name" value="HATPase_c"/>
    <property type="match status" value="1"/>
</dbReference>
<keyword evidence="3" id="KW-0597">Phosphoprotein</keyword>
<feature type="transmembrane region" description="Helical" evidence="7">
    <location>
        <begin position="118"/>
        <end position="139"/>
    </location>
</feature>
<proteinExistence type="predicted"/>
<dbReference type="InterPro" id="IPR005467">
    <property type="entry name" value="His_kinase_dom"/>
</dbReference>
<dbReference type="InterPro" id="IPR036890">
    <property type="entry name" value="HATPase_C_sf"/>
</dbReference>
<feature type="transmembrane region" description="Helical" evidence="7">
    <location>
        <begin position="12"/>
        <end position="31"/>
    </location>
</feature>
<dbReference type="PANTHER" id="PTHR44936">
    <property type="entry name" value="SENSOR PROTEIN CREC"/>
    <property type="match status" value="1"/>
</dbReference>
<evidence type="ECO:0000259" key="8">
    <source>
        <dbReference type="PROSITE" id="PS50109"/>
    </source>
</evidence>
<dbReference type="EMBL" id="SLUI01000017">
    <property type="protein sequence ID" value="TCL33610.1"/>
    <property type="molecule type" value="Genomic_DNA"/>
</dbReference>
<dbReference type="PROSITE" id="PS50109">
    <property type="entry name" value="HIS_KIN"/>
    <property type="match status" value="1"/>
</dbReference>
<evidence type="ECO:0000313" key="10">
    <source>
        <dbReference type="Proteomes" id="UP000295063"/>
    </source>
</evidence>
<dbReference type="InterPro" id="IPR004358">
    <property type="entry name" value="Sig_transdc_His_kin-like_C"/>
</dbReference>
<dbReference type="PRINTS" id="PR00344">
    <property type="entry name" value="BCTRLSENSOR"/>
</dbReference>
<evidence type="ECO:0000256" key="5">
    <source>
        <dbReference type="ARBA" id="ARBA00022777"/>
    </source>
</evidence>
<dbReference type="CDD" id="cd00075">
    <property type="entry name" value="HATPase"/>
    <property type="match status" value="1"/>
</dbReference>
<feature type="transmembrane region" description="Helical" evidence="7">
    <location>
        <begin position="92"/>
        <end position="111"/>
    </location>
</feature>
<keyword evidence="7" id="KW-0812">Transmembrane</keyword>
<evidence type="ECO:0000256" key="6">
    <source>
        <dbReference type="ARBA" id="ARBA00023012"/>
    </source>
</evidence>
<reference evidence="9 10" key="1">
    <citation type="submission" date="2019-03" db="EMBL/GenBank/DDBJ databases">
        <title>Genomic Encyclopedia of Type Strains, Phase IV (KMG-IV): sequencing the most valuable type-strain genomes for metagenomic binning, comparative biology and taxonomic classification.</title>
        <authorList>
            <person name="Goeker M."/>
        </authorList>
    </citation>
    <scope>NUCLEOTIDE SEQUENCE [LARGE SCALE GENOMIC DNA]</scope>
    <source>
        <strain evidence="9 10">DSM 15969</strain>
    </source>
</reference>
<dbReference type="GO" id="GO:0004673">
    <property type="term" value="F:protein histidine kinase activity"/>
    <property type="evidence" value="ECO:0007669"/>
    <property type="project" value="UniProtKB-EC"/>
</dbReference>
<feature type="transmembrane region" description="Helical" evidence="7">
    <location>
        <begin position="37"/>
        <end position="54"/>
    </location>
</feature>
<feature type="transmembrane region" description="Helical" evidence="7">
    <location>
        <begin position="61"/>
        <end position="80"/>
    </location>
</feature>
<keyword evidence="5 9" id="KW-0418">Kinase</keyword>
<organism evidence="9 10">
    <name type="scientific">Anaerospora hongkongensis</name>
    <dbReference type="NCBI Taxonomy" id="244830"/>
    <lineage>
        <taxon>Bacteria</taxon>
        <taxon>Bacillati</taxon>
        <taxon>Bacillota</taxon>
        <taxon>Negativicutes</taxon>
        <taxon>Selenomonadales</taxon>
        <taxon>Sporomusaceae</taxon>
        <taxon>Anaerospora</taxon>
    </lineage>
</organism>
<feature type="domain" description="Histidine kinase" evidence="8">
    <location>
        <begin position="194"/>
        <end position="427"/>
    </location>
</feature>
<dbReference type="Proteomes" id="UP000295063">
    <property type="component" value="Unassembled WGS sequence"/>
</dbReference>
<dbReference type="SMART" id="SM00387">
    <property type="entry name" value="HATPase_c"/>
    <property type="match status" value="1"/>
</dbReference>
<dbReference type="EC" id="2.7.13.3" evidence="2"/>
<dbReference type="InterPro" id="IPR003594">
    <property type="entry name" value="HATPase_dom"/>
</dbReference>
<feature type="transmembrane region" description="Helical" evidence="7">
    <location>
        <begin position="151"/>
        <end position="173"/>
    </location>
</feature>